<protein>
    <submittedName>
        <fullName evidence="8">Uncharacterized protein</fullName>
    </submittedName>
</protein>
<dbReference type="GO" id="GO:0071944">
    <property type="term" value="C:cell periphery"/>
    <property type="evidence" value="ECO:0007669"/>
    <property type="project" value="UniProtKB-ARBA"/>
</dbReference>
<evidence type="ECO:0000256" key="1">
    <source>
        <dbReference type="ARBA" id="ARBA00004167"/>
    </source>
</evidence>
<name>A0AAD4CSE2_ASPNN</name>
<comment type="caution">
    <text evidence="8">The sequence shown here is derived from an EMBL/GenBank/DDBJ whole genome shotgun (WGS) entry which is preliminary data.</text>
</comment>
<feature type="signal peptide" evidence="7">
    <location>
        <begin position="1"/>
        <end position="23"/>
    </location>
</feature>
<proteinExistence type="predicted"/>
<organism evidence="8 9">
    <name type="scientific">Aspergillus nanangensis</name>
    <dbReference type="NCBI Taxonomy" id="2582783"/>
    <lineage>
        <taxon>Eukaryota</taxon>
        <taxon>Fungi</taxon>
        <taxon>Dikarya</taxon>
        <taxon>Ascomycota</taxon>
        <taxon>Pezizomycotina</taxon>
        <taxon>Eurotiomycetes</taxon>
        <taxon>Eurotiomycetidae</taxon>
        <taxon>Eurotiales</taxon>
        <taxon>Aspergillaceae</taxon>
        <taxon>Aspergillus</taxon>
        <taxon>Aspergillus subgen. Circumdati</taxon>
    </lineage>
</organism>
<reference evidence="8" key="2">
    <citation type="submission" date="2020-02" db="EMBL/GenBank/DDBJ databases">
        <authorList>
            <person name="Gilchrist C.L.M."/>
            <person name="Chooi Y.-H."/>
        </authorList>
    </citation>
    <scope>NUCLEOTIDE SEQUENCE</scope>
    <source>
        <strain evidence="8">MST-FP2251</strain>
    </source>
</reference>
<dbReference type="InterPro" id="IPR051694">
    <property type="entry name" value="Immunoregulatory_rcpt-like"/>
</dbReference>
<reference evidence="8" key="1">
    <citation type="journal article" date="2019" name="Beilstein J. Org. Chem.">
        <title>Nanangenines: drimane sesquiterpenoids as the dominant metabolite cohort of a novel Australian fungus, Aspergillus nanangensis.</title>
        <authorList>
            <person name="Lacey H.J."/>
            <person name="Gilchrist C.L.M."/>
            <person name="Crombie A."/>
            <person name="Kalaitzis J.A."/>
            <person name="Vuong D."/>
            <person name="Rutledge P.J."/>
            <person name="Turner P."/>
            <person name="Pitt J.I."/>
            <person name="Lacey E."/>
            <person name="Chooi Y.H."/>
            <person name="Piggott A.M."/>
        </authorList>
    </citation>
    <scope>NUCLEOTIDE SEQUENCE</scope>
    <source>
        <strain evidence="8">MST-FP2251</strain>
    </source>
</reference>
<dbReference type="Proteomes" id="UP001194746">
    <property type="component" value="Unassembled WGS sequence"/>
</dbReference>
<evidence type="ECO:0000256" key="3">
    <source>
        <dbReference type="ARBA" id="ARBA00022989"/>
    </source>
</evidence>
<keyword evidence="2 6" id="KW-0812">Transmembrane</keyword>
<evidence type="ECO:0000256" key="6">
    <source>
        <dbReference type="SAM" id="Phobius"/>
    </source>
</evidence>
<evidence type="ECO:0000256" key="7">
    <source>
        <dbReference type="SAM" id="SignalP"/>
    </source>
</evidence>
<feature type="compositionally biased region" description="Polar residues" evidence="5">
    <location>
        <begin position="256"/>
        <end position="274"/>
    </location>
</feature>
<feature type="chain" id="PRO_5041915553" evidence="7">
    <location>
        <begin position="24"/>
        <end position="347"/>
    </location>
</feature>
<evidence type="ECO:0000256" key="5">
    <source>
        <dbReference type="SAM" id="MobiDB-lite"/>
    </source>
</evidence>
<evidence type="ECO:0000313" key="8">
    <source>
        <dbReference type="EMBL" id="KAF9890852.1"/>
    </source>
</evidence>
<comment type="subcellular location">
    <subcellularLocation>
        <location evidence="1">Membrane</location>
        <topology evidence="1">Single-pass membrane protein</topology>
    </subcellularLocation>
</comment>
<dbReference type="AlphaFoldDB" id="A0AAD4CSE2"/>
<evidence type="ECO:0000313" key="9">
    <source>
        <dbReference type="Proteomes" id="UP001194746"/>
    </source>
</evidence>
<keyword evidence="9" id="KW-1185">Reference proteome</keyword>
<evidence type="ECO:0000256" key="2">
    <source>
        <dbReference type="ARBA" id="ARBA00022692"/>
    </source>
</evidence>
<dbReference type="EMBL" id="VCAU01000023">
    <property type="protein sequence ID" value="KAF9890852.1"/>
    <property type="molecule type" value="Genomic_DNA"/>
</dbReference>
<keyword evidence="3 6" id="KW-1133">Transmembrane helix</keyword>
<gene>
    <name evidence="8" type="ORF">FE257_005428</name>
</gene>
<evidence type="ECO:0000256" key="4">
    <source>
        <dbReference type="ARBA" id="ARBA00023136"/>
    </source>
</evidence>
<feature type="transmembrane region" description="Helical" evidence="6">
    <location>
        <begin position="226"/>
        <end position="249"/>
    </location>
</feature>
<feature type="region of interest" description="Disordered" evidence="5">
    <location>
        <begin position="166"/>
        <end position="219"/>
    </location>
</feature>
<feature type="compositionally biased region" description="Low complexity" evidence="5">
    <location>
        <begin position="173"/>
        <end position="210"/>
    </location>
</feature>
<keyword evidence="4 6" id="KW-0472">Membrane</keyword>
<accession>A0AAD4CSE2</accession>
<keyword evidence="7" id="KW-0732">Signal</keyword>
<dbReference type="GO" id="GO:0016020">
    <property type="term" value="C:membrane"/>
    <property type="evidence" value="ECO:0007669"/>
    <property type="project" value="UniProtKB-SubCell"/>
</dbReference>
<dbReference type="PANTHER" id="PTHR15549">
    <property type="entry name" value="PAIRED IMMUNOGLOBULIN-LIKE TYPE 2 RECEPTOR"/>
    <property type="match status" value="1"/>
</dbReference>
<sequence>MKHLGFSCILGLLSPGFVLLSDAFAPKTASPVAGSGLYIDNAPLPTEAPVEKLEKRAVVNISPNICGWFSGSTIGGEPVLWSYYNTATTCFWNSDYKIVGDDYPIKTTCVEDGSQNVGSNVLQCQDYRAYVCASSSGLRYQMEPTYDGFTTPIAFPTFTGSDGISVGTQYPGDSPTPTSSTSSESTSSSTSSDFSSSTDSSSSSPTSSSSAASDKLKSKSVPVGPIVGGVIGGLAVVGIIACAIIFMVIRSRKRNNANVPPQPNAENQPPTSDMQKTDAFQPGAEPFQPGAGQFGYPPQFQSHGVPPPGANVELYAPERSELDPQTRFVLPNQHPYFKEHSNVHEAP</sequence>
<feature type="region of interest" description="Disordered" evidence="5">
    <location>
        <begin position="256"/>
        <end position="312"/>
    </location>
</feature>